<gene>
    <name evidence="2" type="ORF">FRX94_10460</name>
</gene>
<feature type="transmembrane region" description="Helical" evidence="1">
    <location>
        <begin position="48"/>
        <end position="67"/>
    </location>
</feature>
<feature type="transmembrane region" description="Helical" evidence="1">
    <location>
        <begin position="106"/>
        <end position="125"/>
    </location>
</feature>
<accession>A0A5C5UAA0</accession>
<protein>
    <recommendedName>
        <fullName evidence="4">Integral membrane protein</fullName>
    </recommendedName>
</protein>
<keyword evidence="1" id="KW-1133">Transmembrane helix</keyword>
<dbReference type="EMBL" id="VOHM01000026">
    <property type="protein sequence ID" value="TWT22827.1"/>
    <property type="molecule type" value="Genomic_DNA"/>
</dbReference>
<sequence length="132" mass="14151">MTGLRRAMLAIAVFQGLSTLLGAVLLLFKPHYFAFLLDGTAFAGQYLLAALLLGVVVDGTQWAAIWIHVRTPQWLAAGYAVAGFVMLGWILGECLAIGVFIWPHAFWGGVGALQVLLLTAYLGAFRAHPVPA</sequence>
<reference evidence="2 3" key="1">
    <citation type="submission" date="2019-08" db="EMBL/GenBank/DDBJ databases">
        <authorList>
            <person name="Lei W."/>
        </authorList>
    </citation>
    <scope>NUCLEOTIDE SEQUENCE [LARGE SCALE GENOMIC DNA]</scope>
    <source>
        <strain evidence="2 3">CCUG 58627</strain>
    </source>
</reference>
<proteinExistence type="predicted"/>
<keyword evidence="1" id="KW-0812">Transmembrane</keyword>
<feature type="transmembrane region" description="Helical" evidence="1">
    <location>
        <begin position="7"/>
        <end position="28"/>
    </location>
</feature>
<evidence type="ECO:0000313" key="2">
    <source>
        <dbReference type="EMBL" id="TWT22827.1"/>
    </source>
</evidence>
<dbReference type="RefSeq" id="WP_146325289.1">
    <property type="nucleotide sequence ID" value="NZ_BAABLR010000066.1"/>
</dbReference>
<evidence type="ECO:0000313" key="3">
    <source>
        <dbReference type="Proteomes" id="UP000320791"/>
    </source>
</evidence>
<dbReference type="OrthoDB" id="3732992at2"/>
<evidence type="ECO:0000256" key="1">
    <source>
        <dbReference type="SAM" id="Phobius"/>
    </source>
</evidence>
<name>A0A5C5UAA0_9CORY</name>
<evidence type="ECO:0008006" key="4">
    <source>
        <dbReference type="Google" id="ProtNLM"/>
    </source>
</evidence>
<dbReference type="AlphaFoldDB" id="A0A5C5UAA0"/>
<feature type="transmembrane region" description="Helical" evidence="1">
    <location>
        <begin position="74"/>
        <end position="100"/>
    </location>
</feature>
<comment type="caution">
    <text evidence="2">The sequence shown here is derived from an EMBL/GenBank/DDBJ whole genome shotgun (WGS) entry which is preliminary data.</text>
</comment>
<keyword evidence="1" id="KW-0472">Membrane</keyword>
<keyword evidence="3" id="KW-1185">Reference proteome</keyword>
<organism evidence="2 3">
    <name type="scientific">Corynebacterium canis</name>
    <dbReference type="NCBI Taxonomy" id="679663"/>
    <lineage>
        <taxon>Bacteria</taxon>
        <taxon>Bacillati</taxon>
        <taxon>Actinomycetota</taxon>
        <taxon>Actinomycetes</taxon>
        <taxon>Mycobacteriales</taxon>
        <taxon>Corynebacteriaceae</taxon>
        <taxon>Corynebacterium</taxon>
    </lineage>
</organism>
<dbReference type="Proteomes" id="UP000320791">
    <property type="component" value="Unassembled WGS sequence"/>
</dbReference>